<evidence type="ECO:0000256" key="7">
    <source>
        <dbReference type="ARBA" id="ARBA00023296"/>
    </source>
</evidence>
<dbReference type="InterPro" id="IPR036973">
    <property type="entry name" value="Capsid_L1_sf_Papillomavir"/>
</dbReference>
<evidence type="ECO:0000256" key="5">
    <source>
        <dbReference type="ARBA" id="ARBA00022844"/>
    </source>
</evidence>
<dbReference type="KEGG" id="vg:28544378"/>
<keyword evidence="8" id="KW-1145">T=7 icosahedral capsid protein</keyword>
<dbReference type="GO" id="GO:0046718">
    <property type="term" value="P:symbiont entry into host cell"/>
    <property type="evidence" value="ECO:0007669"/>
    <property type="project" value="UniProtKB-UniRule"/>
</dbReference>
<evidence type="ECO:0000313" key="10">
    <source>
        <dbReference type="EMBL" id="ANZ90235.1"/>
    </source>
</evidence>
<dbReference type="SUPFAM" id="SSF88648">
    <property type="entry name" value="Group I dsDNA viruses"/>
    <property type="match status" value="1"/>
</dbReference>
<dbReference type="Pfam" id="PF00500">
    <property type="entry name" value="Late_protein_L1"/>
    <property type="match status" value="1"/>
</dbReference>
<evidence type="ECO:0000313" key="11">
    <source>
        <dbReference type="Proteomes" id="UP000171261"/>
    </source>
</evidence>
<keyword evidence="7 8" id="KW-1160">Virus entry into host cell</keyword>
<proteinExistence type="inferred from homology"/>
<dbReference type="Gene3D" id="2.60.175.20">
    <property type="entry name" value="Major capsid L1 (late) superfamily, Papillomavirus"/>
    <property type="match status" value="1"/>
</dbReference>
<evidence type="ECO:0000256" key="6">
    <source>
        <dbReference type="ARBA" id="ARBA00022921"/>
    </source>
</evidence>
<comment type="similarity">
    <text evidence="8">Belongs to the papillomaviridae L1 protein family.</text>
</comment>
<evidence type="ECO:0000256" key="4">
    <source>
        <dbReference type="ARBA" id="ARBA00022804"/>
    </source>
</evidence>
<keyword evidence="3 8" id="KW-0945">Host-virus interaction</keyword>
<evidence type="ECO:0000256" key="1">
    <source>
        <dbReference type="ARBA" id="ARBA00004328"/>
    </source>
</evidence>
<evidence type="ECO:0000256" key="2">
    <source>
        <dbReference type="ARBA" id="ARBA00022561"/>
    </source>
</evidence>
<keyword evidence="4 8" id="KW-1161">Viral attachment to host cell</keyword>
<keyword evidence="2 8" id="KW-0167">Capsid protein</keyword>
<dbReference type="PRINTS" id="PR00865">
    <property type="entry name" value="HPVCAPSIDL1"/>
</dbReference>
<feature type="compositionally biased region" description="Basic residues" evidence="9">
    <location>
        <begin position="494"/>
        <end position="505"/>
    </location>
</feature>
<sequence>MALWVPSGDKFYIPQTAVTRILNTEEYVKRTDQYYYATSNRLLTVGHPYWTIKYPSGKIKVPKVSSLQYRAFKVTLPDPNKFVFSDPNFYNPENQRLVWGLVAIEIDRGQPMGIGISGSPYINKLEDVENPGKPANQAGKKDNRVNMAWDPKQMQMIVVGCKPCYGEHWGHALKCADQEAEDDKCPAIELKFTEIEDGDMMDTGLGAMDFRTLQANLSNAPLDICQQTCKYPDFLRMSQDIYGDRMFFCVKTEQMYYRHFFSHDGVVQEEIPPEMKIPGEVDGTYNYSGSPSGSLVSSNNTIFNKPYYIRKAQGHNNGLLWNNVMFVTIGDTTRGTNLSISVKKEPGIDDDGDGVTYAPSHYYEFLRHTEEFELQVVLQACIVDLTPDTVAHLHQMDPTILDNWSLGVNTTNNDSILETYRYKDSIATRCPDKDKKTEPKDPYEGRAFWNLDFSEKLTQDLDYAPLGRKFLFTQGRPRLTAPRKRKANTAPPKNSKRRRKNVNNQ</sequence>
<comment type="function">
    <text evidence="8">Forms an icosahedral capsid with a T=7 symmetry and a 50 nm diameter. The capsid is composed of 72 pentamers linked to each other by disulfide bonds and associated with L2 proteins. Binds to heparan sulfate proteoglycans on cell surface of basal layer keratinocytes to provide initial virion attachment. This binding mediates a conformational change in the virus capsid that facilitates efficient infection. The virion enters the host cell via endocytosis. During virus trafficking, L1 protein dissociates from the viral DNA and the genomic DNA is released to the host nucleus. The virion assembly takes place within the cell nucleus. Encapsulates the genomic DNA together with protein L2.</text>
</comment>
<dbReference type="GO" id="GO:0005198">
    <property type="term" value="F:structural molecule activity"/>
    <property type="evidence" value="ECO:0007669"/>
    <property type="project" value="InterPro"/>
</dbReference>
<name>A0A1B2K271_9PAPI</name>
<dbReference type="OrthoDB" id="5037at10239"/>
<comment type="subunit">
    <text evidence="8">Self-assembles into homopentamers. The capsid has an icosahedral symmetry and consists of 72 capsomers, with each capsomer being a pentamer of L1. Interacts with the minor capsid protein L2; this interaction is necessary for viral genome encapsidation.</text>
</comment>
<dbReference type="EMBL" id="KU519391">
    <property type="protein sequence ID" value="ANZ90235.1"/>
    <property type="molecule type" value="Genomic_DNA"/>
</dbReference>
<evidence type="ECO:0000256" key="3">
    <source>
        <dbReference type="ARBA" id="ARBA00022581"/>
    </source>
</evidence>
<dbReference type="InterPro" id="IPR011222">
    <property type="entry name" value="dsDNA_vir_gr_I_capsid"/>
</dbReference>
<dbReference type="GO" id="GO:0039620">
    <property type="term" value="C:T=7 icosahedral viral capsid"/>
    <property type="evidence" value="ECO:0007669"/>
    <property type="project" value="UniProtKB-KW"/>
</dbReference>
<protein>
    <recommendedName>
        <fullName evidence="8">Major capsid protein L1</fullName>
    </recommendedName>
</protein>
<dbReference type="GO" id="GO:0019062">
    <property type="term" value="P:virion attachment to host cell"/>
    <property type="evidence" value="ECO:0007669"/>
    <property type="project" value="UniProtKB-UniRule"/>
</dbReference>
<accession>A0A1B2K271</accession>
<reference evidence="10 11" key="1">
    <citation type="submission" date="2016-01" db="EMBL/GenBank/DDBJ databases">
        <title>How many papillomavirus species can be undetected in fibropapillomas?</title>
        <authorList>
            <person name="Daudt C."/>
            <person name="Chaves da Silva F.R."/>
            <person name="Streck A.F."/>
            <person name="Weber M.N."/>
            <person name="Cibulski S.P."/>
            <person name="Canal C.W."/>
        </authorList>
    </citation>
    <scope>NUCLEOTIDE SEQUENCE [LARGE SCALE GENOMIC DNA]</scope>
</reference>
<keyword evidence="6 8" id="KW-0426">Late protein</keyword>
<dbReference type="Proteomes" id="UP000171261">
    <property type="component" value="Segment"/>
</dbReference>
<dbReference type="GeneID" id="28544378"/>
<feature type="region of interest" description="Disordered" evidence="9">
    <location>
        <begin position="474"/>
        <end position="505"/>
    </location>
</feature>
<dbReference type="RefSeq" id="YP_009272586.1">
    <property type="nucleotide sequence ID" value="NC_030796.1"/>
</dbReference>
<gene>
    <name evidence="8 10" type="primary">L1</name>
</gene>
<organism evidence="10 11">
    <name type="scientific">Bos taurus papillomavirus 16</name>
    <dbReference type="NCBI Taxonomy" id="1887214"/>
    <lineage>
        <taxon>Viruses</taxon>
        <taxon>Monodnaviria</taxon>
        <taxon>Shotokuvirae</taxon>
        <taxon>Cossaviricota</taxon>
        <taxon>Papovaviricetes</taxon>
        <taxon>Zurhausenvirales</taxon>
        <taxon>Papillomaviridae</taxon>
        <taxon>Firstpapillomavirinae</taxon>
        <taxon>Dyokappapapillomavirus</taxon>
        <taxon>Dyokappapapillomavirus 3</taxon>
    </lineage>
</organism>
<keyword evidence="5 8" id="KW-0946">Virion</keyword>
<evidence type="ECO:0000256" key="9">
    <source>
        <dbReference type="SAM" id="MobiDB-lite"/>
    </source>
</evidence>
<dbReference type="InterPro" id="IPR002210">
    <property type="entry name" value="Capsid_L1_Papillomavir"/>
</dbReference>
<comment type="subcellular location">
    <subcellularLocation>
        <location evidence="1 8">Virion</location>
    </subcellularLocation>
</comment>
<evidence type="ECO:0000256" key="8">
    <source>
        <dbReference type="RuleBase" id="RU361248"/>
    </source>
</evidence>
<keyword evidence="11" id="KW-1185">Reference proteome</keyword>